<proteinExistence type="predicted"/>
<gene>
    <name evidence="2" type="ORF">ENV38_02235</name>
</gene>
<accession>A0A7V3KN37</accession>
<dbReference type="CDD" id="cd00143">
    <property type="entry name" value="PP2Cc"/>
    <property type="match status" value="1"/>
</dbReference>
<reference evidence="2" key="1">
    <citation type="journal article" date="2020" name="mSystems">
        <title>Genome- and Community-Level Interaction Insights into Carbon Utilization and Element Cycling Functions of Hydrothermarchaeota in Hydrothermal Sediment.</title>
        <authorList>
            <person name="Zhou Z."/>
            <person name="Liu Y."/>
            <person name="Xu W."/>
            <person name="Pan J."/>
            <person name="Luo Z.H."/>
            <person name="Li M."/>
        </authorList>
    </citation>
    <scope>NUCLEOTIDE SEQUENCE [LARGE SCALE GENOMIC DNA]</scope>
    <source>
        <strain evidence="2">SpSt-754</strain>
    </source>
</reference>
<sequence length="494" mass="56481">MRLLRCPRCNTFNAAEAEKCIICGFELNSKFCPKCGTKVELDTEICPNCGYNLVRLFFTPFFLKEIKDSKYRIHSKERFGTILQEVNPNLTKLLVESPIQRFYGALGNLVDIIEIGPKEYVPVIEKPQEIRELHQLWEENGDRRKIEILRNLIQLVINHNLFYPDKLEEVIFDEKNRPIFQVSVEKKRGFIEPNEFLCKIISGLKGAKDSLWEKGKAEILKESCDFVSLNKWIRELEQKLKSPLIKYAGISDKGPARANNEDAILMFSTKWETNIKDIPETYHRYLFVLSDGLGGHEKGEVAAELIIEGIKKEFIKNLLPKKQIQLEDVIDSLQVVNNRVYSMNLDKDNQTDKMGGTVSGVIIDDERFIIFNVGDSPIFILTDDVITEISTRDVSEHKSKAITQAIGIKSSEDIKIHIDELKTPESKFKILICSDGLTDVVGSEEIKKIIDSKKGDLHEVCTKLVQEAYKRKTTDNVSVILIEDEKETIIGKVQ</sequence>
<dbReference type="PANTHER" id="PTHR47992">
    <property type="entry name" value="PROTEIN PHOSPHATASE"/>
    <property type="match status" value="1"/>
</dbReference>
<dbReference type="Gene3D" id="3.60.40.10">
    <property type="entry name" value="PPM-type phosphatase domain"/>
    <property type="match status" value="1"/>
</dbReference>
<dbReference type="PROSITE" id="PS51746">
    <property type="entry name" value="PPM_2"/>
    <property type="match status" value="1"/>
</dbReference>
<organism evidence="2">
    <name type="scientific">candidate division WOR-3 bacterium</name>
    <dbReference type="NCBI Taxonomy" id="2052148"/>
    <lineage>
        <taxon>Bacteria</taxon>
        <taxon>Bacteria division WOR-3</taxon>
    </lineage>
</organism>
<feature type="domain" description="PPM-type phosphatase" evidence="1">
    <location>
        <begin position="246"/>
        <end position="484"/>
    </location>
</feature>
<name>A0A7V3KN37_UNCW3</name>
<comment type="caution">
    <text evidence="2">The sequence shown here is derived from an EMBL/GenBank/DDBJ whole genome shotgun (WGS) entry which is preliminary data.</text>
</comment>
<dbReference type="EMBL" id="DTGD01000085">
    <property type="protein sequence ID" value="HGB35709.1"/>
    <property type="molecule type" value="Genomic_DNA"/>
</dbReference>
<dbReference type="Pfam" id="PF13672">
    <property type="entry name" value="PP2C_2"/>
    <property type="match status" value="1"/>
</dbReference>
<protein>
    <submittedName>
        <fullName evidence="2">Zinc-ribbon domain-containing protein</fullName>
    </submittedName>
</protein>
<dbReference type="InterPro" id="IPR001932">
    <property type="entry name" value="PPM-type_phosphatase-like_dom"/>
</dbReference>
<dbReference type="AlphaFoldDB" id="A0A7V3KN37"/>
<evidence type="ECO:0000259" key="1">
    <source>
        <dbReference type="PROSITE" id="PS51746"/>
    </source>
</evidence>
<dbReference type="GO" id="GO:0004722">
    <property type="term" value="F:protein serine/threonine phosphatase activity"/>
    <property type="evidence" value="ECO:0007669"/>
    <property type="project" value="InterPro"/>
</dbReference>
<dbReference type="Pfam" id="PF12773">
    <property type="entry name" value="DZR"/>
    <property type="match status" value="1"/>
</dbReference>
<evidence type="ECO:0000313" key="2">
    <source>
        <dbReference type="EMBL" id="HGB35709.1"/>
    </source>
</evidence>
<dbReference type="InterPro" id="IPR015655">
    <property type="entry name" value="PP2C"/>
</dbReference>
<dbReference type="SMART" id="SM00332">
    <property type="entry name" value="PP2Cc"/>
    <property type="match status" value="1"/>
</dbReference>
<dbReference type="InterPro" id="IPR025874">
    <property type="entry name" value="DZR"/>
</dbReference>
<dbReference type="SUPFAM" id="SSF81606">
    <property type="entry name" value="PP2C-like"/>
    <property type="match status" value="1"/>
</dbReference>
<dbReference type="InterPro" id="IPR036457">
    <property type="entry name" value="PPM-type-like_dom_sf"/>
</dbReference>
<dbReference type="SMART" id="SM00331">
    <property type="entry name" value="PP2C_SIG"/>
    <property type="match status" value="1"/>
</dbReference>